<keyword evidence="2" id="KW-1185">Reference proteome</keyword>
<evidence type="ECO:0000313" key="2">
    <source>
        <dbReference type="Proteomes" id="UP001239111"/>
    </source>
</evidence>
<gene>
    <name evidence="1" type="ORF">QAD02_017463</name>
</gene>
<evidence type="ECO:0000313" key="1">
    <source>
        <dbReference type="EMBL" id="KAJ8681671.1"/>
    </source>
</evidence>
<dbReference type="Proteomes" id="UP001239111">
    <property type="component" value="Chromosome 1"/>
</dbReference>
<protein>
    <submittedName>
        <fullName evidence="1">Uncharacterized protein</fullName>
    </submittedName>
</protein>
<sequence length="664" mass="76157">MNLMRMKIIDRRVAHNGLVQLQMLTTATSANPASEIKIPLRKERGPTDILRALETTVSRDYTAPDYKYMDDPFLIPTSNHRKRGYSLSKEAGKKAAMWILQEHADLLRSNLSEPLVKAFLPRDEYKDKSQVSDEILQNFIKLGMVSESLNVYELLDGNIKNGTKQAFLELLCFYNSDTNQIPEEFTEERLYQPEGGITRNIWRSTPTIEQLFNDLKQDETYKAAAYNALICGVAKYMKVDLALELYQECQDKNIPLDVTTYNSLIEITHILKDKSDEQKLMIQKFFATMAQKNVKPNVNTLNAALKCVSHLGNPSDHQDFALNVLGEFKFLGIEPSLATYYYLLKIYYDRNAPPSGILTEILDNIECVEELKVQNIDDKEFLCAAMEAAYLMRDLESAHRIHRILLKNKNYKFLGGQMKENIYYRNYMQTIVDLEPIDEFMKIYDLLVPNIYVPETAVLRDILEMLRLNEKETISELLPKFLSQIIQFGMLDRYVLLKVAFDLMSNSGHPDQNSPLHEKYADFAEKFFKHIQDNKMKRIQKQMWPSSVFGDMGVIFSRGDRFDKMLEVVNVLLDDPQSIIGTIDPTRVQEMFAACIARGHVQGAMSLIQYSHENGFNNTTTNAKILKEVLPLSGAQQSQLNNLLGSGFLNSPTQTKSRSQNIDE</sequence>
<accession>A0ACC2PFS3</accession>
<dbReference type="EMBL" id="CM056741">
    <property type="protein sequence ID" value="KAJ8681671.1"/>
    <property type="molecule type" value="Genomic_DNA"/>
</dbReference>
<proteinExistence type="predicted"/>
<reference evidence="1" key="1">
    <citation type="submission" date="2023-04" db="EMBL/GenBank/DDBJ databases">
        <title>A chromosome-level genome assembly of the parasitoid wasp Eretmocerus hayati.</title>
        <authorList>
            <person name="Zhong Y."/>
            <person name="Liu S."/>
            <person name="Liu Y."/>
        </authorList>
    </citation>
    <scope>NUCLEOTIDE SEQUENCE</scope>
    <source>
        <strain evidence="1">ZJU_SS_LIU_2023</strain>
    </source>
</reference>
<organism evidence="1 2">
    <name type="scientific">Eretmocerus hayati</name>
    <dbReference type="NCBI Taxonomy" id="131215"/>
    <lineage>
        <taxon>Eukaryota</taxon>
        <taxon>Metazoa</taxon>
        <taxon>Ecdysozoa</taxon>
        <taxon>Arthropoda</taxon>
        <taxon>Hexapoda</taxon>
        <taxon>Insecta</taxon>
        <taxon>Pterygota</taxon>
        <taxon>Neoptera</taxon>
        <taxon>Endopterygota</taxon>
        <taxon>Hymenoptera</taxon>
        <taxon>Apocrita</taxon>
        <taxon>Proctotrupomorpha</taxon>
        <taxon>Chalcidoidea</taxon>
        <taxon>Aphelinidae</taxon>
        <taxon>Aphelininae</taxon>
        <taxon>Eretmocerus</taxon>
    </lineage>
</organism>
<name>A0ACC2PFS3_9HYME</name>
<comment type="caution">
    <text evidence="1">The sequence shown here is derived from an EMBL/GenBank/DDBJ whole genome shotgun (WGS) entry which is preliminary data.</text>
</comment>